<gene>
    <name evidence="3" type="ORF">RFI_26371</name>
</gene>
<proteinExistence type="predicted"/>
<evidence type="ECO:0000259" key="2">
    <source>
        <dbReference type="Pfam" id="PF08652"/>
    </source>
</evidence>
<evidence type="ECO:0000313" key="4">
    <source>
        <dbReference type="Proteomes" id="UP000023152"/>
    </source>
</evidence>
<feature type="region of interest" description="Disordered" evidence="1">
    <location>
        <begin position="188"/>
        <end position="211"/>
    </location>
</feature>
<feature type="domain" description="RAI1-like" evidence="2">
    <location>
        <begin position="124"/>
        <end position="324"/>
    </location>
</feature>
<dbReference type="InterPro" id="IPR013961">
    <property type="entry name" value="RAI1"/>
</dbReference>
<accession>X6MD88</accession>
<evidence type="ECO:0000313" key="3">
    <source>
        <dbReference type="EMBL" id="ETO11005.1"/>
    </source>
</evidence>
<feature type="compositionally biased region" description="Basic and acidic residues" evidence="1">
    <location>
        <begin position="188"/>
        <end position="198"/>
    </location>
</feature>
<dbReference type="Pfam" id="PF08652">
    <property type="entry name" value="RAI1"/>
    <property type="match status" value="1"/>
</dbReference>
<keyword evidence="4" id="KW-1185">Reference proteome</keyword>
<sequence length="324" mass="37156">MNVLIITCSNLIYKFIVYLACFLKKFLTVYKKQNSWVFGRSSDEKFIKKIISSPLLFINNITFKNYKGLINARKYEKNCSFPLPGRGQDWEKDPNFQRQAAYTVRLCGYYFTTSKKNDVSQAGSDRYCYVPRKGPASFPRLKTNLKALIGVNLGDGFDKELLIKKSAAFAAKTEEFVKIMEDQFNKVETNEENKETDTKSNSGVNDSNSKEGTKFVTFRNSLKKIANVAYPGPQPKYNKFEIDVIRKGPKQIHLEIVEKLDVEESPESLRPKFYGRRFEALAFDLPNEQSSSQGHAKDSTEMPSDVIKDTELVMIFDCKLNNHK</sequence>
<name>X6MD88_RETFI</name>
<protein>
    <recommendedName>
        <fullName evidence="2">RAI1-like domain-containing protein</fullName>
    </recommendedName>
</protein>
<dbReference type="Proteomes" id="UP000023152">
    <property type="component" value="Unassembled WGS sequence"/>
</dbReference>
<dbReference type="AlphaFoldDB" id="X6MD88"/>
<evidence type="ECO:0000256" key="1">
    <source>
        <dbReference type="SAM" id="MobiDB-lite"/>
    </source>
</evidence>
<comment type="caution">
    <text evidence="3">The sequence shown here is derived from an EMBL/GenBank/DDBJ whole genome shotgun (WGS) entry which is preliminary data.</text>
</comment>
<dbReference type="EMBL" id="ASPP01022888">
    <property type="protein sequence ID" value="ETO11005.1"/>
    <property type="molecule type" value="Genomic_DNA"/>
</dbReference>
<reference evidence="3 4" key="1">
    <citation type="journal article" date="2013" name="Curr. Biol.">
        <title>The Genome of the Foraminiferan Reticulomyxa filosa.</title>
        <authorList>
            <person name="Glockner G."/>
            <person name="Hulsmann N."/>
            <person name="Schleicher M."/>
            <person name="Noegel A.A."/>
            <person name="Eichinger L."/>
            <person name="Gallinger C."/>
            <person name="Pawlowski J."/>
            <person name="Sierra R."/>
            <person name="Euteneuer U."/>
            <person name="Pillet L."/>
            <person name="Moustafa A."/>
            <person name="Platzer M."/>
            <person name="Groth M."/>
            <person name="Szafranski K."/>
            <person name="Schliwa M."/>
        </authorList>
    </citation>
    <scope>NUCLEOTIDE SEQUENCE [LARGE SCALE GENOMIC DNA]</scope>
</reference>
<organism evidence="3 4">
    <name type="scientific">Reticulomyxa filosa</name>
    <dbReference type="NCBI Taxonomy" id="46433"/>
    <lineage>
        <taxon>Eukaryota</taxon>
        <taxon>Sar</taxon>
        <taxon>Rhizaria</taxon>
        <taxon>Retaria</taxon>
        <taxon>Foraminifera</taxon>
        <taxon>Monothalamids</taxon>
        <taxon>Reticulomyxidae</taxon>
        <taxon>Reticulomyxa</taxon>
    </lineage>
</organism>